<protein>
    <submittedName>
        <fullName evidence="9">Probable general amino acid permease</fullName>
    </submittedName>
</protein>
<evidence type="ECO:0000256" key="7">
    <source>
        <dbReference type="SAM" id="Phobius"/>
    </source>
</evidence>
<evidence type="ECO:0000313" key="9">
    <source>
        <dbReference type="EMBL" id="SAM86140.1"/>
    </source>
</evidence>
<keyword evidence="12" id="KW-1185">Reference proteome</keyword>
<evidence type="ECO:0000256" key="3">
    <source>
        <dbReference type="ARBA" id="ARBA00022692"/>
    </source>
</evidence>
<dbReference type="AlphaFoldDB" id="A0A1K0GDJ4"/>
<comment type="subcellular location">
    <subcellularLocation>
        <location evidence="1">Membrane</location>
        <topology evidence="1">Multi-pass membrane protein</topology>
    </subcellularLocation>
</comment>
<feature type="transmembrane region" description="Helical" evidence="7">
    <location>
        <begin position="57"/>
        <end position="75"/>
    </location>
</feature>
<reference evidence="11" key="2">
    <citation type="submission" date="2016-04" db="EMBL/GenBank/DDBJ databases">
        <authorList>
            <person name="Guldener U."/>
            <person name="Guldener U."/>
        </authorList>
    </citation>
    <scope>NUCLEOTIDE SEQUENCE [LARGE SCALE GENOMIC DNA]</scope>
    <source>
        <strain evidence="11">UB2112</strain>
    </source>
</reference>
<proteinExistence type="predicted"/>
<dbReference type="Proteomes" id="UP000179920">
    <property type="component" value="Chromosome XXI"/>
</dbReference>
<feature type="transmembrane region" description="Helical" evidence="7">
    <location>
        <begin position="192"/>
        <end position="215"/>
    </location>
</feature>
<keyword evidence="2" id="KW-0813">Transport</keyword>
<dbReference type="EMBL" id="LT558137">
    <property type="protein sequence ID" value="SAM86140.1"/>
    <property type="molecule type" value="Genomic_DNA"/>
</dbReference>
<organism evidence="9 11">
    <name type="scientific">Ustilago bromivora</name>
    <dbReference type="NCBI Taxonomy" id="307758"/>
    <lineage>
        <taxon>Eukaryota</taxon>
        <taxon>Fungi</taxon>
        <taxon>Dikarya</taxon>
        <taxon>Basidiomycota</taxon>
        <taxon>Ustilaginomycotina</taxon>
        <taxon>Ustilaginomycetes</taxon>
        <taxon>Ustilaginales</taxon>
        <taxon>Ustilaginaceae</taxon>
        <taxon>Ustilago</taxon>
    </lineage>
</organism>
<feature type="transmembrane region" description="Helical" evidence="7">
    <location>
        <begin position="286"/>
        <end position="305"/>
    </location>
</feature>
<dbReference type="FunFam" id="1.20.1740.10:FF:000006">
    <property type="entry name" value="General amino acid permease"/>
    <property type="match status" value="1"/>
</dbReference>
<feature type="transmembrane region" description="Helical" evidence="7">
    <location>
        <begin position="245"/>
        <end position="266"/>
    </location>
</feature>
<evidence type="ECO:0000256" key="4">
    <source>
        <dbReference type="ARBA" id="ARBA00022970"/>
    </source>
</evidence>
<feature type="transmembrane region" description="Helical" evidence="7">
    <location>
        <begin position="455"/>
        <end position="479"/>
    </location>
</feature>
<evidence type="ECO:0000256" key="6">
    <source>
        <dbReference type="ARBA" id="ARBA00023136"/>
    </source>
</evidence>
<feature type="transmembrane region" description="Helical" evidence="7">
    <location>
        <begin position="87"/>
        <end position="111"/>
    </location>
</feature>
<dbReference type="GO" id="GO:0016020">
    <property type="term" value="C:membrane"/>
    <property type="evidence" value="ECO:0007669"/>
    <property type="project" value="UniProtKB-SubCell"/>
</dbReference>
<feature type="transmembrane region" description="Helical" evidence="7">
    <location>
        <begin position="491"/>
        <end position="510"/>
    </location>
</feature>
<feature type="transmembrane region" description="Helical" evidence="7">
    <location>
        <begin position="383"/>
        <end position="401"/>
    </location>
</feature>
<dbReference type="Pfam" id="PF00324">
    <property type="entry name" value="AA_permease"/>
    <property type="match status" value="1"/>
</dbReference>
<sequence>MAAHYSPSEEKDKSGSFTQKHDVCVATLEDGTDANQTNAFDQRKGEELKHALLPRHMAMISIGGVIGTGLFLGTASSLHNAGPLGLWLGYLLMGSVCYAMMMCLGEMISYLPVPGGHIKLAERFVGKSLAFAMGWNYWYNWVIVLPAELSAAAVLMSYWSDLSPAIWITIYLVIVVAINLLGTRAYGEAEFWFASIKIITIVGLIILSICIDLGVGKQGRLGFRYWKESGPLNQYKNIPGTLGRFLGFFSVLINAAFSFIGTEIVAIASAEAKNPRKSVPSAIRKVWIRICLFYFLGTFMIGLVCSSQAPELTKGAKTAARSPFVVAINNAGIKVLPSLVNAALVTSAVSAASSDLFTSSRALYSLAIGGSAPRIFARTTKGGLPYMAVGVSVLFSFLSYMSVRDGASTVFGYFANMTSIAGLVTWFCIGVMYIRFHAAMKVQGMSRDVLPYRACLQPFCGYWTVATTFIVMLFSGWSIFLSGNWSTSDFITNYIPIPFFIILYIGNWFYNRGNGAQIPASEVDLTTGLREILEAEVPEEKPTTVAGKVWNFIS</sequence>
<dbReference type="EMBL" id="ULHB01000072">
    <property type="protein sequence ID" value="SYW80412.1"/>
    <property type="molecule type" value="Genomic_DNA"/>
</dbReference>
<dbReference type="OrthoDB" id="10062876at2759"/>
<feature type="transmembrane region" description="Helical" evidence="7">
    <location>
        <begin position="413"/>
        <end position="434"/>
    </location>
</feature>
<evidence type="ECO:0000256" key="2">
    <source>
        <dbReference type="ARBA" id="ARBA00022448"/>
    </source>
</evidence>
<reference evidence="10" key="3">
    <citation type="submission" date="2018-08" db="EMBL/GenBank/DDBJ databases">
        <authorList>
            <person name="Guldener U."/>
        </authorList>
    </citation>
    <scope>NUCLEOTIDE SEQUENCE</scope>
    <source>
        <strain evidence="10">UB2</strain>
    </source>
</reference>
<dbReference type="Gene3D" id="1.20.1740.10">
    <property type="entry name" value="Amino acid/polyamine transporter I"/>
    <property type="match status" value="1"/>
</dbReference>
<dbReference type="GO" id="GO:0015171">
    <property type="term" value="F:amino acid transmembrane transporter activity"/>
    <property type="evidence" value="ECO:0007669"/>
    <property type="project" value="TreeGrafter"/>
</dbReference>
<dbReference type="InterPro" id="IPR004840">
    <property type="entry name" value="Amino_acid_permease_CS"/>
</dbReference>
<feature type="transmembrane region" description="Helical" evidence="7">
    <location>
        <begin position="138"/>
        <end position="159"/>
    </location>
</feature>
<gene>
    <name evidence="10" type="ORF">UBRO2_03680</name>
    <name evidence="9" type="ORF">UBRO_08520</name>
</gene>
<dbReference type="InterPro" id="IPR050524">
    <property type="entry name" value="APC_YAT"/>
</dbReference>
<evidence type="ECO:0000313" key="10">
    <source>
        <dbReference type="EMBL" id="SYW80412.1"/>
    </source>
</evidence>
<evidence type="ECO:0000313" key="12">
    <source>
        <dbReference type="Proteomes" id="UP000658997"/>
    </source>
</evidence>
<keyword evidence="6 7" id="KW-0472">Membrane</keyword>
<evidence type="ECO:0000259" key="8">
    <source>
        <dbReference type="Pfam" id="PF00324"/>
    </source>
</evidence>
<keyword evidence="5 7" id="KW-1133">Transmembrane helix</keyword>
<dbReference type="PANTHER" id="PTHR43341:SF20">
    <property type="entry name" value="AAT FAMILY AMINO ACID TRANSPORTER"/>
    <property type="match status" value="1"/>
</dbReference>
<evidence type="ECO:0000256" key="1">
    <source>
        <dbReference type="ARBA" id="ARBA00004141"/>
    </source>
</evidence>
<dbReference type="Proteomes" id="UP000658997">
    <property type="component" value="Unassembled WGS sequence"/>
</dbReference>
<dbReference type="PANTHER" id="PTHR43341">
    <property type="entry name" value="AMINO ACID PERMEASE"/>
    <property type="match status" value="1"/>
</dbReference>
<keyword evidence="4" id="KW-0029">Amino-acid transport</keyword>
<evidence type="ECO:0000256" key="5">
    <source>
        <dbReference type="ARBA" id="ARBA00022989"/>
    </source>
</evidence>
<dbReference type="PIRSF" id="PIRSF006060">
    <property type="entry name" value="AA_transporter"/>
    <property type="match status" value="1"/>
</dbReference>
<name>A0A1K0GDJ4_9BASI</name>
<reference evidence="9" key="1">
    <citation type="submission" date="2016-04" db="EMBL/GenBank/DDBJ databases">
        <authorList>
            <person name="Evans L.H."/>
            <person name="Alamgir A."/>
            <person name="Owens N."/>
            <person name="Weber N.D."/>
            <person name="Virtaneva K."/>
            <person name="Barbian K."/>
            <person name="Babar A."/>
            <person name="Rosenke K."/>
        </authorList>
    </citation>
    <scope>NUCLEOTIDE SEQUENCE</scope>
    <source>
        <strain evidence="9">UB2112</strain>
    </source>
</reference>
<dbReference type="PROSITE" id="PS00218">
    <property type="entry name" value="AMINO_ACID_PERMEASE_1"/>
    <property type="match status" value="1"/>
</dbReference>
<keyword evidence="3 7" id="KW-0812">Transmembrane</keyword>
<feature type="domain" description="Amino acid permease/ SLC12A" evidence="8">
    <location>
        <begin position="56"/>
        <end position="513"/>
    </location>
</feature>
<evidence type="ECO:0000313" key="11">
    <source>
        <dbReference type="Proteomes" id="UP000179920"/>
    </source>
</evidence>
<accession>A0A1K0GDJ4</accession>
<feature type="transmembrane region" description="Helical" evidence="7">
    <location>
        <begin position="166"/>
        <end position="186"/>
    </location>
</feature>
<dbReference type="InterPro" id="IPR004841">
    <property type="entry name" value="AA-permease/SLC12A_dom"/>
</dbReference>